<reference evidence="1 2" key="2">
    <citation type="submission" date="2018-10" db="EMBL/GenBank/DDBJ databases">
        <authorList>
            <consortium name="Pathogen Informatics"/>
        </authorList>
    </citation>
    <scope>NUCLEOTIDE SEQUENCE [LARGE SCALE GENOMIC DNA]</scope>
</reference>
<evidence type="ECO:0000313" key="1">
    <source>
        <dbReference type="EMBL" id="VDD82232.1"/>
    </source>
</evidence>
<protein>
    <submittedName>
        <fullName evidence="1 3">Uncharacterized protein</fullName>
    </submittedName>
</protein>
<evidence type="ECO:0000313" key="2">
    <source>
        <dbReference type="Proteomes" id="UP000267029"/>
    </source>
</evidence>
<keyword evidence="2" id="KW-1185">Reference proteome</keyword>
<reference evidence="3" key="1">
    <citation type="submission" date="2017-02" db="UniProtKB">
        <authorList>
            <consortium name="WormBaseParasite"/>
        </authorList>
    </citation>
    <scope>IDENTIFICATION</scope>
</reference>
<dbReference type="EMBL" id="UXSR01005477">
    <property type="protein sequence ID" value="VDD82232.1"/>
    <property type="molecule type" value="Genomic_DNA"/>
</dbReference>
<evidence type="ECO:0000313" key="3">
    <source>
        <dbReference type="WBParaSite" id="MCOS_0000823401-mRNA-1"/>
    </source>
</evidence>
<sequence length="125" mass="13808">MPTRAHVYRPALPQPRPLTVSPSNTFVCVCAEPGTFKHAVLAGQIDALCHATLSRASHLGRAYWTVDVDAALEIHLAPGTNPDCLKRRSLRNTNLPTLQQAYQESEKEIHTGDKPTCRLNLLRLS</sequence>
<proteinExistence type="predicted"/>
<dbReference type="Proteomes" id="UP000267029">
    <property type="component" value="Unassembled WGS sequence"/>
</dbReference>
<dbReference type="WBParaSite" id="MCOS_0000823401-mRNA-1">
    <property type="protein sequence ID" value="MCOS_0000823401-mRNA-1"/>
    <property type="gene ID" value="MCOS_0000823401"/>
</dbReference>
<gene>
    <name evidence="1" type="ORF">MCOS_LOCUS8235</name>
</gene>
<accession>A0A0R3UKT4</accession>
<name>A0A0R3UKT4_MESCO</name>
<dbReference type="AlphaFoldDB" id="A0A0R3UKT4"/>
<organism evidence="3">
    <name type="scientific">Mesocestoides corti</name>
    <name type="common">Flatworm</name>
    <dbReference type="NCBI Taxonomy" id="53468"/>
    <lineage>
        <taxon>Eukaryota</taxon>
        <taxon>Metazoa</taxon>
        <taxon>Spiralia</taxon>
        <taxon>Lophotrochozoa</taxon>
        <taxon>Platyhelminthes</taxon>
        <taxon>Cestoda</taxon>
        <taxon>Eucestoda</taxon>
        <taxon>Cyclophyllidea</taxon>
        <taxon>Mesocestoididae</taxon>
        <taxon>Mesocestoides</taxon>
    </lineage>
</organism>